<protein>
    <submittedName>
        <fullName evidence="3">Transcriptional regulator, MerR family</fullName>
    </submittedName>
</protein>
<proteinExistence type="predicted"/>
<dbReference type="SUPFAM" id="SSF46955">
    <property type="entry name" value="Putative DNA-binding domain"/>
    <property type="match status" value="1"/>
</dbReference>
<dbReference type="PATRIC" id="fig|226900.8.peg.5233"/>
<dbReference type="InterPro" id="IPR047057">
    <property type="entry name" value="MerR_fam"/>
</dbReference>
<gene>
    <name evidence="3" type="ordered locus">BC_5074</name>
</gene>
<dbReference type="PANTHER" id="PTHR30204">
    <property type="entry name" value="REDOX-CYCLING DRUG-SENSING TRANSCRIPTIONAL ACTIVATOR SOXR"/>
    <property type="match status" value="1"/>
</dbReference>
<name>Q815Q9_BACCR</name>
<dbReference type="PANTHER" id="PTHR30204:SF58">
    <property type="entry name" value="HTH-TYPE TRANSCRIPTIONAL REGULATOR YFMP"/>
    <property type="match status" value="1"/>
</dbReference>
<dbReference type="GO" id="GO:0003700">
    <property type="term" value="F:DNA-binding transcription factor activity"/>
    <property type="evidence" value="ECO:0000318"/>
    <property type="project" value="GO_Central"/>
</dbReference>
<dbReference type="CDD" id="cd00592">
    <property type="entry name" value="HTH_MerR-like"/>
    <property type="match status" value="1"/>
</dbReference>
<dbReference type="SMART" id="SM00422">
    <property type="entry name" value="HTH_MERR"/>
    <property type="match status" value="1"/>
</dbReference>
<dbReference type="GeneID" id="99621348"/>
<dbReference type="OrthoDB" id="9791488at2"/>
<dbReference type="HOGENOM" id="CLU_2010613_0_0_9"/>
<organism evidence="3 4">
    <name type="scientific">Bacillus cereus (strain ATCC 14579 / DSM 31 / CCUG 7414 / JCM 2152 / NBRC 15305 / NCIMB 9373 / NCTC 2599 / NRRL B-3711)</name>
    <dbReference type="NCBI Taxonomy" id="226900"/>
    <lineage>
        <taxon>Bacteria</taxon>
        <taxon>Bacillati</taxon>
        <taxon>Bacillota</taxon>
        <taxon>Bacilli</taxon>
        <taxon>Bacillales</taxon>
        <taxon>Bacillaceae</taxon>
        <taxon>Bacillus</taxon>
        <taxon>Bacillus cereus group</taxon>
    </lineage>
</organism>
<dbReference type="GO" id="GO:0045892">
    <property type="term" value="P:negative regulation of DNA-templated transcription"/>
    <property type="evidence" value="ECO:0000318"/>
    <property type="project" value="GO_Central"/>
</dbReference>
<dbReference type="EMBL" id="AE016877">
    <property type="protein sequence ID" value="AAP11943.1"/>
    <property type="molecule type" value="Genomic_DNA"/>
</dbReference>
<dbReference type="SMR" id="Q815Q9"/>
<dbReference type="RefSeq" id="WP_002195877.1">
    <property type="nucleotide sequence ID" value="NC_004722.1"/>
</dbReference>
<dbReference type="PROSITE" id="PS50937">
    <property type="entry name" value="HTH_MERR_2"/>
    <property type="match status" value="1"/>
</dbReference>
<keyword evidence="1" id="KW-0238">DNA-binding</keyword>
<keyword evidence="4" id="KW-1185">Reference proteome</keyword>
<dbReference type="Proteomes" id="UP000001417">
    <property type="component" value="Chromosome"/>
</dbReference>
<dbReference type="Gene3D" id="1.10.1660.10">
    <property type="match status" value="1"/>
</dbReference>
<dbReference type="KEGG" id="bce:BC5074"/>
<dbReference type="InterPro" id="IPR009061">
    <property type="entry name" value="DNA-bd_dom_put_sf"/>
</dbReference>
<evidence type="ECO:0000256" key="1">
    <source>
        <dbReference type="ARBA" id="ARBA00023125"/>
    </source>
</evidence>
<accession>Q815Q9</accession>
<evidence type="ECO:0000313" key="3">
    <source>
        <dbReference type="EMBL" id="AAP11943.1"/>
    </source>
</evidence>
<sequence length="123" mass="14432">MYTISQLIEQTGITSRTIRYYEELGLLILEKQNGKRILNDENLLQLIKIFLMKITNKKLKDIKDIDLEKLQLTLLNQEINLLCQQLIGLSLTLEGLLEETNVEREFQLLKELNNYININVNLN</sequence>
<dbReference type="Pfam" id="PF13411">
    <property type="entry name" value="MerR_1"/>
    <property type="match status" value="1"/>
</dbReference>
<dbReference type="InterPro" id="IPR000551">
    <property type="entry name" value="MerR-type_HTH_dom"/>
</dbReference>
<dbReference type="AlphaFoldDB" id="Q815Q9"/>
<reference evidence="3 4" key="1">
    <citation type="journal article" date="2003" name="Nature">
        <title>Genome sequence of Bacillus cereus and comparative analysis with Bacillus anthracis.</title>
        <authorList>
            <person name="Ivanova N."/>
            <person name="Sorokin A."/>
            <person name="Anderson I."/>
            <person name="Galleron N."/>
            <person name="Candelon B."/>
            <person name="Kapatral V."/>
            <person name="Bhattacharyya A."/>
            <person name="Reznik G."/>
            <person name="Mikhailova N."/>
            <person name="Lapidus A."/>
            <person name="Chu L."/>
            <person name="Mazur M."/>
            <person name="Goltsman E."/>
            <person name="Larsen N."/>
            <person name="D'Souza M."/>
            <person name="Walunas T."/>
            <person name="Grechkin Y."/>
            <person name="Pusch G."/>
            <person name="Haselkorn R."/>
            <person name="Fonstein M."/>
            <person name="Ehrlich S.D."/>
            <person name="Overbeek R."/>
            <person name="Kyrpides N."/>
        </authorList>
    </citation>
    <scope>NUCLEOTIDE SEQUENCE [LARGE SCALE GENOMIC DNA]</scope>
    <source>
        <strain evidence="4">ATCC 14579 / DSM 31 / CCUG 7414 / JCM 2152 / NBRC 15305 / NCIMB 9373 / NCTC 2599 / NRRL B-3711</strain>
    </source>
</reference>
<dbReference type="GO" id="GO:0003677">
    <property type="term" value="F:DNA binding"/>
    <property type="evidence" value="ECO:0007669"/>
    <property type="project" value="UniProtKB-KW"/>
</dbReference>
<evidence type="ECO:0000313" key="4">
    <source>
        <dbReference type="Proteomes" id="UP000001417"/>
    </source>
</evidence>
<feature type="domain" description="HTH merR-type" evidence="2">
    <location>
        <begin position="1"/>
        <end position="27"/>
    </location>
</feature>
<evidence type="ECO:0000259" key="2">
    <source>
        <dbReference type="PROSITE" id="PS50937"/>
    </source>
</evidence>